<comment type="caution">
    <text evidence="2">The sequence shown here is derived from an EMBL/GenBank/DDBJ whole genome shotgun (WGS) entry which is preliminary data.</text>
</comment>
<organism evidence="2 3">
    <name type="scientific">Phocaeicola vulgatus</name>
    <name type="common">Bacteroides vulgatus</name>
    <dbReference type="NCBI Taxonomy" id="821"/>
    <lineage>
        <taxon>Bacteria</taxon>
        <taxon>Pseudomonadati</taxon>
        <taxon>Bacteroidota</taxon>
        <taxon>Bacteroidia</taxon>
        <taxon>Bacteroidales</taxon>
        <taxon>Bacteroidaceae</taxon>
        <taxon>Phocaeicola</taxon>
    </lineage>
</organism>
<dbReference type="EMBL" id="JAKNGO010000004">
    <property type="protein sequence ID" value="MCG4687553.1"/>
    <property type="molecule type" value="Genomic_DNA"/>
</dbReference>
<dbReference type="AlphaFoldDB" id="A0AAW5BII0"/>
<feature type="region of interest" description="Disordered" evidence="1">
    <location>
        <begin position="257"/>
        <end position="277"/>
    </location>
</feature>
<evidence type="ECO:0000313" key="3">
    <source>
        <dbReference type="Proteomes" id="UP001200843"/>
    </source>
</evidence>
<sequence length="277" mass="31717">MIIGKLGIIPASLKILSMARKQETPMPFYVGDWLRCPELRVLPPDVRGLWMDMLCYMWESVERGVMVMPNGQPCTKEDIARIIGTDCSGSSKWVDSLIENKVCEVREDGAIYSRRMVKDNLISEKRRLAGKKGGEITKARVFIPKAEAETILQEQPQQPQQEVLLFPQESPPPLTPEQQKKAEKAKKYKYAEFVTLTRDEYAKLCAEYSEEGAKRMIEILDNYKGSKGKKYSSDYRAILNWVVNRYNEEIQKYGYKHKESASKDPGSATGNDYRNTI</sequence>
<evidence type="ECO:0000313" key="2">
    <source>
        <dbReference type="EMBL" id="MCG4687553.1"/>
    </source>
</evidence>
<gene>
    <name evidence="2" type="ORF">L0N01_02895</name>
</gene>
<dbReference type="Proteomes" id="UP001200843">
    <property type="component" value="Unassembled WGS sequence"/>
</dbReference>
<feature type="compositionally biased region" description="Polar residues" evidence="1">
    <location>
        <begin position="268"/>
        <end position="277"/>
    </location>
</feature>
<protein>
    <submittedName>
        <fullName evidence="2">Uncharacterized protein</fullName>
    </submittedName>
</protein>
<reference evidence="2" key="1">
    <citation type="submission" date="2022-01" db="EMBL/GenBank/DDBJ databases">
        <title>Collection of gut derived symbiotic bacterial strains cultured from healthy donors.</title>
        <authorList>
            <person name="Lin H."/>
            <person name="Kohout C."/>
            <person name="Waligurski E."/>
            <person name="Pamer E.G."/>
        </authorList>
    </citation>
    <scope>NUCLEOTIDE SEQUENCE</scope>
    <source>
        <strain evidence="2">DFI.6.72</strain>
    </source>
</reference>
<name>A0AAW5BII0_PHOVU</name>
<proteinExistence type="predicted"/>
<evidence type="ECO:0000256" key="1">
    <source>
        <dbReference type="SAM" id="MobiDB-lite"/>
    </source>
</evidence>
<accession>A0AAW5BII0</accession>
<dbReference type="RefSeq" id="WP_227080982.1">
    <property type="nucleotide sequence ID" value="NZ_CP103067.1"/>
</dbReference>